<evidence type="ECO:0000313" key="2">
    <source>
        <dbReference type="Proteomes" id="UP000004030"/>
    </source>
</evidence>
<dbReference type="Proteomes" id="UP000004030">
    <property type="component" value="Unassembled WGS sequence"/>
</dbReference>
<protein>
    <submittedName>
        <fullName evidence="1">Uncharacterized protein</fullName>
    </submittedName>
</protein>
<name>G6EA98_9SPHN</name>
<evidence type="ECO:0000313" key="1">
    <source>
        <dbReference type="EMBL" id="EHJ61760.1"/>
    </source>
</evidence>
<comment type="caution">
    <text evidence="1">The sequence shown here is derived from an EMBL/GenBank/DDBJ whole genome shotgun (WGS) entry which is preliminary data.</text>
</comment>
<accession>G6EA98</accession>
<sequence>MFVRRDASVSERPGFFYRAALQPPAKCRPGISGVDRRT</sequence>
<gene>
    <name evidence="1" type="ORF">NSU_1269</name>
</gene>
<dbReference type="EMBL" id="AGFM01000016">
    <property type="protein sequence ID" value="EHJ61760.1"/>
    <property type="molecule type" value="Genomic_DNA"/>
</dbReference>
<organism evidence="1 2">
    <name type="scientific">Novosphingobium pentaromativorans US6-1</name>
    <dbReference type="NCBI Taxonomy" id="1088721"/>
    <lineage>
        <taxon>Bacteria</taxon>
        <taxon>Pseudomonadati</taxon>
        <taxon>Pseudomonadota</taxon>
        <taxon>Alphaproteobacteria</taxon>
        <taxon>Sphingomonadales</taxon>
        <taxon>Sphingomonadaceae</taxon>
        <taxon>Novosphingobium</taxon>
    </lineage>
</organism>
<dbReference type="AlphaFoldDB" id="G6EA98"/>
<reference evidence="1 2" key="1">
    <citation type="journal article" date="2012" name="J. Bacteriol.">
        <title>Genome sequence of benzo(a)pyrene-degrading bacterium Novosphingobium pentaromativorans US6-1.</title>
        <authorList>
            <person name="Luo Y.R."/>
            <person name="Kang S.G."/>
            <person name="Kim S.J."/>
            <person name="Kim M.R."/>
            <person name="Li N."/>
            <person name="Lee J.H."/>
            <person name="Kwon K.K."/>
        </authorList>
    </citation>
    <scope>NUCLEOTIDE SEQUENCE [LARGE SCALE GENOMIC DNA]</scope>
    <source>
        <strain evidence="1 2">US6-1</strain>
    </source>
</reference>
<proteinExistence type="predicted"/>
<keyword evidence="2" id="KW-1185">Reference proteome</keyword>